<dbReference type="Pfam" id="PF08448">
    <property type="entry name" value="PAS_4"/>
    <property type="match status" value="1"/>
</dbReference>
<evidence type="ECO:0000259" key="15">
    <source>
        <dbReference type="PROSITE" id="PS50113"/>
    </source>
</evidence>
<dbReference type="PROSITE" id="PS50113">
    <property type="entry name" value="PAC"/>
    <property type="match status" value="2"/>
</dbReference>
<dbReference type="Pfam" id="PF00072">
    <property type="entry name" value="Response_reg"/>
    <property type="match status" value="1"/>
</dbReference>
<accession>T2G7R9</accession>
<dbReference type="EMBL" id="CP006585">
    <property type="protein sequence ID" value="AGW12615.1"/>
    <property type="molecule type" value="Genomic_DNA"/>
</dbReference>
<keyword evidence="4" id="KW-0808">Transferase</keyword>
<sequence>MTGSTHTDPRDAALAACHRRIAQLEARLAARETQQQQETLKFQKLFENAPLGYQSLDEHGNFLEVNQAWLTALGYTRAEVLGKNFAEFLPLEWQDHFRQNFPRFKALGEILGVEFELIHKDGHPVLVAFNGRIGRDAEGRFKQTHCIFEDISERRCAEEALRESEERYRQVINAMRETLSVITPDGTFLFVNDKAACNLSGGQPPEAVTGRNIRDFAPPEHAQALMAQYREVVETQTPRIREVCVRMAAGEQWFHNTMLPIRYGRAQQPCVLSMSLDITDRKQAQLALQHALDRLSFHVENSPLGVIEWENGRTITLWSPRAEAIFGWTADEVLGKNWGDFLLVYPEDEQSVTQSIGSLLNGSTPCNITQNRNVRKDGSVIHCQWYNSAQRDATGNTVSILSQVDDVTALHEALANLAAAREQAEAANWAKSEFLANMSHEIRTPLNGLLGMLQLLRADALRDDQREYVDLAIASGTRLTRLLSDILDLSQIEAGKMHIVAEPFTLQEILHQVVELLLPASHQSGVALKCHLDPALPPVVIGDACRLQQVLINLVGNALKYTAQGHVTIHAVALPDSRPGLQRVLFTVEDTGCGIPDQMIGQLFEPFSQAAQGYQRTHQGAGLGLSICKRLVGLMGGGISMESELNRGTSFHFSIPFLLPKGPPADCPEPRPAAVVAGRKFLLAEDDAVSRVAASRMLEKHGGVVRTVENGRQALDALRGEPFDVVLMDVQMPVLHGVEAAQAIRRGEAGEDRRGTPIIAMTAYAMAGDKEAFLDAGMDDYIAKPVDMDTLACVVAEVLQRRPGRQR</sequence>
<evidence type="ECO:0000256" key="2">
    <source>
        <dbReference type="ARBA" id="ARBA00012438"/>
    </source>
</evidence>
<dbReference type="CDD" id="cd00082">
    <property type="entry name" value="HisKA"/>
    <property type="match status" value="1"/>
</dbReference>
<dbReference type="PANTHER" id="PTHR45339">
    <property type="entry name" value="HYBRID SIGNAL TRANSDUCTION HISTIDINE KINASE J"/>
    <property type="match status" value="1"/>
</dbReference>
<dbReference type="Proteomes" id="UP000016587">
    <property type="component" value="Chromosome"/>
</dbReference>
<dbReference type="SMART" id="SM00091">
    <property type="entry name" value="PAS"/>
    <property type="match status" value="3"/>
</dbReference>
<dbReference type="InterPro" id="IPR004358">
    <property type="entry name" value="Sig_transdc_His_kin-like_C"/>
</dbReference>
<dbReference type="SUPFAM" id="SSF55874">
    <property type="entry name" value="ATPase domain of HSP90 chaperone/DNA topoisomerase II/histidine kinase"/>
    <property type="match status" value="1"/>
</dbReference>
<evidence type="ECO:0000256" key="1">
    <source>
        <dbReference type="ARBA" id="ARBA00000085"/>
    </source>
</evidence>
<dbReference type="SUPFAM" id="SSF52172">
    <property type="entry name" value="CheY-like"/>
    <property type="match status" value="1"/>
</dbReference>
<dbReference type="Gene3D" id="3.30.565.10">
    <property type="entry name" value="Histidine kinase-like ATPase, C-terminal domain"/>
    <property type="match status" value="1"/>
</dbReference>
<dbReference type="InterPro" id="IPR003594">
    <property type="entry name" value="HATPase_dom"/>
</dbReference>
<comment type="catalytic activity">
    <reaction evidence="1">
        <text>ATP + protein L-histidine = ADP + protein N-phospho-L-histidine.</text>
        <dbReference type="EC" id="2.7.13.3"/>
    </reaction>
</comment>
<dbReference type="InterPro" id="IPR005467">
    <property type="entry name" value="His_kinase_dom"/>
</dbReference>
<feature type="domain" description="PAS" evidence="14">
    <location>
        <begin position="164"/>
        <end position="236"/>
    </location>
</feature>
<feature type="domain" description="PAC" evidence="15">
    <location>
        <begin position="367"/>
        <end position="419"/>
    </location>
</feature>
<dbReference type="Gene3D" id="3.30.450.20">
    <property type="entry name" value="PAS domain"/>
    <property type="match status" value="3"/>
</dbReference>
<dbReference type="InterPro" id="IPR011006">
    <property type="entry name" value="CheY-like_superfamily"/>
</dbReference>
<dbReference type="STRING" id="1121448.DGI_0713"/>
<dbReference type="InterPro" id="IPR036890">
    <property type="entry name" value="HATPase_C_sf"/>
</dbReference>
<reference evidence="16 17" key="1">
    <citation type="journal article" date="2013" name="J. Bacteriol.">
        <title>Roles of HynAB and Ech, the only two hydrogenases found in the model sulfate reducer Desulfovibrio gigas.</title>
        <authorList>
            <person name="Morais-Silva F.O."/>
            <person name="Santos C.I."/>
            <person name="Rodrigues R."/>
            <person name="Pereira I.A."/>
            <person name="Rodrigues-Pousada C."/>
        </authorList>
    </citation>
    <scope>NUCLEOTIDE SEQUENCE [LARGE SCALE GENOMIC DNA]</scope>
    <source>
        <strain evidence="17">ATCC 19364 / DSM 1382 / NCIMB 9332 / VKM B-1759</strain>
    </source>
</reference>
<dbReference type="Pfam" id="PF13426">
    <property type="entry name" value="PAS_9"/>
    <property type="match status" value="1"/>
</dbReference>
<evidence type="ECO:0000256" key="7">
    <source>
        <dbReference type="ARBA" id="ARBA00022840"/>
    </source>
</evidence>
<dbReference type="CDD" id="cd00130">
    <property type="entry name" value="PAS"/>
    <property type="match status" value="3"/>
</dbReference>
<evidence type="ECO:0000259" key="13">
    <source>
        <dbReference type="PROSITE" id="PS50110"/>
    </source>
</evidence>
<evidence type="ECO:0000259" key="14">
    <source>
        <dbReference type="PROSITE" id="PS50112"/>
    </source>
</evidence>
<dbReference type="Gene3D" id="3.40.50.2300">
    <property type="match status" value="1"/>
</dbReference>
<dbReference type="SMART" id="SM00086">
    <property type="entry name" value="PAC"/>
    <property type="match status" value="3"/>
</dbReference>
<proteinExistence type="predicted"/>
<feature type="domain" description="Histidine kinase" evidence="12">
    <location>
        <begin position="437"/>
        <end position="659"/>
    </location>
</feature>
<feature type="domain" description="Response regulatory" evidence="13">
    <location>
        <begin position="680"/>
        <end position="799"/>
    </location>
</feature>
<evidence type="ECO:0000256" key="5">
    <source>
        <dbReference type="ARBA" id="ARBA00022741"/>
    </source>
</evidence>
<comment type="subunit">
    <text evidence="9">At low DSF concentrations, interacts with RpfF.</text>
</comment>
<dbReference type="GO" id="GO:0000155">
    <property type="term" value="F:phosphorelay sensor kinase activity"/>
    <property type="evidence" value="ECO:0007669"/>
    <property type="project" value="InterPro"/>
</dbReference>
<evidence type="ECO:0000259" key="12">
    <source>
        <dbReference type="PROSITE" id="PS50109"/>
    </source>
</evidence>
<dbReference type="Pfam" id="PF00512">
    <property type="entry name" value="HisKA"/>
    <property type="match status" value="1"/>
</dbReference>
<evidence type="ECO:0000313" key="16">
    <source>
        <dbReference type="EMBL" id="AGW12615.1"/>
    </source>
</evidence>
<evidence type="ECO:0000313" key="17">
    <source>
        <dbReference type="Proteomes" id="UP000016587"/>
    </source>
</evidence>
<dbReference type="RefSeq" id="WP_021759283.1">
    <property type="nucleotide sequence ID" value="NC_022444.1"/>
</dbReference>
<dbReference type="PANTHER" id="PTHR45339:SF3">
    <property type="entry name" value="HISTIDINE KINASE"/>
    <property type="match status" value="1"/>
</dbReference>
<dbReference type="Gene3D" id="1.10.287.130">
    <property type="match status" value="1"/>
</dbReference>
<evidence type="ECO:0000256" key="11">
    <source>
        <dbReference type="PROSITE-ProRule" id="PRU00169"/>
    </source>
</evidence>
<dbReference type="PRINTS" id="PR00344">
    <property type="entry name" value="BCTRLSENSOR"/>
</dbReference>
<dbReference type="FunFam" id="1.10.287.130:FF:000002">
    <property type="entry name" value="Two-component osmosensing histidine kinase"/>
    <property type="match status" value="1"/>
</dbReference>
<feature type="domain" description="PAC" evidence="15">
    <location>
        <begin position="111"/>
        <end position="163"/>
    </location>
</feature>
<gene>
    <name evidence="16" type="ORF">DGI_0713</name>
</gene>
<dbReference type="PROSITE" id="PS50109">
    <property type="entry name" value="HIS_KIN"/>
    <property type="match status" value="1"/>
</dbReference>
<keyword evidence="8" id="KW-0902">Two-component regulatory system</keyword>
<evidence type="ECO:0000256" key="3">
    <source>
        <dbReference type="ARBA" id="ARBA00022553"/>
    </source>
</evidence>
<keyword evidence="3 11" id="KW-0597">Phosphoprotein</keyword>
<dbReference type="CDD" id="cd16922">
    <property type="entry name" value="HATPase_EvgS-ArcB-TorS-like"/>
    <property type="match status" value="1"/>
</dbReference>
<dbReference type="InterPro" id="IPR035965">
    <property type="entry name" value="PAS-like_dom_sf"/>
</dbReference>
<dbReference type="SMART" id="SM00448">
    <property type="entry name" value="REC"/>
    <property type="match status" value="1"/>
</dbReference>
<dbReference type="FunFam" id="3.30.565.10:FF:000010">
    <property type="entry name" value="Sensor histidine kinase RcsC"/>
    <property type="match status" value="1"/>
</dbReference>
<dbReference type="SMART" id="SM00388">
    <property type="entry name" value="HisKA"/>
    <property type="match status" value="1"/>
</dbReference>
<dbReference type="InterPro" id="IPR036097">
    <property type="entry name" value="HisK_dim/P_sf"/>
</dbReference>
<dbReference type="EC" id="2.7.13.3" evidence="2"/>
<evidence type="ECO:0000256" key="4">
    <source>
        <dbReference type="ARBA" id="ARBA00022679"/>
    </source>
</evidence>
<evidence type="ECO:0000256" key="9">
    <source>
        <dbReference type="ARBA" id="ARBA00064003"/>
    </source>
</evidence>
<dbReference type="OrthoDB" id="9797097at2"/>
<keyword evidence="7" id="KW-0067">ATP-binding</keyword>
<dbReference type="PATRIC" id="fig|1121448.10.peg.719"/>
<dbReference type="InterPro" id="IPR013656">
    <property type="entry name" value="PAS_4"/>
</dbReference>
<evidence type="ECO:0000256" key="10">
    <source>
        <dbReference type="ARBA" id="ARBA00068150"/>
    </source>
</evidence>
<dbReference type="PROSITE" id="PS50112">
    <property type="entry name" value="PAS"/>
    <property type="match status" value="3"/>
</dbReference>
<name>T2G7R9_MEGG1</name>
<dbReference type="InterPro" id="IPR001610">
    <property type="entry name" value="PAC"/>
</dbReference>
<dbReference type="InterPro" id="IPR003661">
    <property type="entry name" value="HisK_dim/P_dom"/>
</dbReference>
<feature type="domain" description="PAS" evidence="14">
    <location>
        <begin position="291"/>
        <end position="363"/>
    </location>
</feature>
<dbReference type="AlphaFoldDB" id="T2G7R9"/>
<keyword evidence="5" id="KW-0547">Nucleotide-binding</keyword>
<dbReference type="SMART" id="SM00387">
    <property type="entry name" value="HATPase_c"/>
    <property type="match status" value="1"/>
</dbReference>
<dbReference type="InterPro" id="IPR013655">
    <property type="entry name" value="PAS_fold_3"/>
</dbReference>
<keyword evidence="6 16" id="KW-0418">Kinase</keyword>
<keyword evidence="17" id="KW-1185">Reference proteome</keyword>
<dbReference type="eggNOG" id="COG2205">
    <property type="taxonomic scope" value="Bacteria"/>
</dbReference>
<dbReference type="Pfam" id="PF02518">
    <property type="entry name" value="HATPase_c"/>
    <property type="match status" value="1"/>
</dbReference>
<dbReference type="HOGENOM" id="CLU_000445_114_51_7"/>
<reference evidence="17" key="2">
    <citation type="submission" date="2013-07" db="EMBL/GenBank/DDBJ databases">
        <authorList>
            <person name="Morais-Silva F.O."/>
            <person name="Rezende A.M."/>
            <person name="Pimentel C."/>
            <person name="Resende D.M."/>
            <person name="Santos C.I."/>
            <person name="Clemente C."/>
            <person name="de Oliveira L.M."/>
            <person name="da Silva S.M."/>
            <person name="Costa D.A."/>
            <person name="Varela-Raposo A."/>
            <person name="Horacio E.C.A."/>
            <person name="Matos M."/>
            <person name="Flores O."/>
            <person name="Ruiz J.C."/>
            <person name="Rodrigues-Pousada C."/>
        </authorList>
    </citation>
    <scope>NUCLEOTIDE SEQUENCE [LARGE SCALE GENOMIC DNA]</scope>
    <source>
        <strain evidence="17">ATCC 19364 / DSM 1382 / NCIMB 9332 / VKM B-1759</strain>
    </source>
</reference>
<dbReference type="InterPro" id="IPR000014">
    <property type="entry name" value="PAS"/>
</dbReference>
<evidence type="ECO:0000256" key="8">
    <source>
        <dbReference type="ARBA" id="ARBA00023012"/>
    </source>
</evidence>
<feature type="modified residue" description="4-aspartylphosphate" evidence="11">
    <location>
        <position position="729"/>
    </location>
</feature>
<dbReference type="SUPFAM" id="SSF47384">
    <property type="entry name" value="Homodimeric domain of signal transducing histidine kinase"/>
    <property type="match status" value="1"/>
</dbReference>
<dbReference type="NCBIfam" id="TIGR00229">
    <property type="entry name" value="sensory_box"/>
    <property type="match status" value="3"/>
</dbReference>
<dbReference type="InterPro" id="IPR001789">
    <property type="entry name" value="Sig_transdc_resp-reg_receiver"/>
</dbReference>
<feature type="domain" description="PAS" evidence="14">
    <location>
        <begin position="38"/>
        <end position="89"/>
    </location>
</feature>
<dbReference type="KEGG" id="dgg:DGI_0713"/>
<dbReference type="Pfam" id="PF08447">
    <property type="entry name" value="PAS_3"/>
    <property type="match status" value="1"/>
</dbReference>
<organism evidence="16 17">
    <name type="scientific">Megalodesulfovibrio gigas (strain ATCC 19364 / DSM 1382 / NCIMB 9332 / VKM B-1759)</name>
    <name type="common">Desulfovibrio gigas</name>
    <dbReference type="NCBI Taxonomy" id="1121448"/>
    <lineage>
        <taxon>Bacteria</taxon>
        <taxon>Pseudomonadati</taxon>
        <taxon>Thermodesulfobacteriota</taxon>
        <taxon>Desulfovibrionia</taxon>
        <taxon>Desulfovibrionales</taxon>
        <taxon>Desulfovibrionaceae</taxon>
        <taxon>Megalodesulfovibrio</taxon>
    </lineage>
</organism>
<dbReference type="GO" id="GO:0005524">
    <property type="term" value="F:ATP binding"/>
    <property type="evidence" value="ECO:0007669"/>
    <property type="project" value="UniProtKB-KW"/>
</dbReference>
<evidence type="ECO:0000256" key="6">
    <source>
        <dbReference type="ARBA" id="ARBA00022777"/>
    </source>
</evidence>
<dbReference type="PROSITE" id="PS50110">
    <property type="entry name" value="RESPONSE_REGULATORY"/>
    <property type="match status" value="1"/>
</dbReference>
<dbReference type="CDD" id="cd17546">
    <property type="entry name" value="REC_hyHK_CKI1_RcsC-like"/>
    <property type="match status" value="1"/>
</dbReference>
<dbReference type="SUPFAM" id="SSF55785">
    <property type="entry name" value="PYP-like sensor domain (PAS domain)"/>
    <property type="match status" value="3"/>
</dbReference>
<dbReference type="InterPro" id="IPR000700">
    <property type="entry name" value="PAS-assoc_C"/>
</dbReference>
<protein>
    <recommendedName>
        <fullName evidence="10">Sensory/regulatory protein RpfC</fullName>
        <ecNumber evidence="2">2.7.13.3</ecNumber>
    </recommendedName>
</protein>